<comment type="caution">
    <text evidence="1">The sequence shown here is derived from an EMBL/GenBank/DDBJ whole genome shotgun (WGS) entry which is preliminary data.</text>
</comment>
<dbReference type="AlphaFoldDB" id="A0A917A460"/>
<protein>
    <submittedName>
        <fullName evidence="1">Uncharacterized protein</fullName>
    </submittedName>
</protein>
<evidence type="ECO:0000313" key="2">
    <source>
        <dbReference type="Proteomes" id="UP000612855"/>
    </source>
</evidence>
<keyword evidence="2" id="KW-1185">Reference proteome</keyword>
<name>A0A917A460_9RHOB</name>
<sequence>MAQFLEQLEGLGMDAARGLRPGGKGMHAAHALLVQDGFEEDGAGGVSGAEDENVHGVARKVAL</sequence>
<gene>
    <name evidence="1" type="ORF">GCM10011360_10860</name>
</gene>
<proteinExistence type="predicted"/>
<accession>A0A917A460</accession>
<dbReference type="Proteomes" id="UP000612855">
    <property type="component" value="Unassembled WGS sequence"/>
</dbReference>
<reference evidence="2" key="1">
    <citation type="journal article" date="2019" name="Int. J. Syst. Evol. Microbiol.">
        <title>The Global Catalogue of Microorganisms (GCM) 10K type strain sequencing project: providing services to taxonomists for standard genome sequencing and annotation.</title>
        <authorList>
            <consortium name="The Broad Institute Genomics Platform"/>
            <consortium name="The Broad Institute Genome Sequencing Center for Infectious Disease"/>
            <person name="Wu L."/>
            <person name="Ma J."/>
        </authorList>
    </citation>
    <scope>NUCLEOTIDE SEQUENCE [LARGE SCALE GENOMIC DNA]</scope>
    <source>
        <strain evidence="2">CGMCC 1.12664</strain>
    </source>
</reference>
<dbReference type="EMBL" id="BMFJ01000001">
    <property type="protein sequence ID" value="GGE24201.1"/>
    <property type="molecule type" value="Genomic_DNA"/>
</dbReference>
<evidence type="ECO:0000313" key="1">
    <source>
        <dbReference type="EMBL" id="GGE24201.1"/>
    </source>
</evidence>
<organism evidence="1 2">
    <name type="scientific">Primorskyibacter flagellatus</name>
    <dbReference type="NCBI Taxonomy" id="1387277"/>
    <lineage>
        <taxon>Bacteria</taxon>
        <taxon>Pseudomonadati</taxon>
        <taxon>Pseudomonadota</taxon>
        <taxon>Alphaproteobacteria</taxon>
        <taxon>Rhodobacterales</taxon>
        <taxon>Roseobacteraceae</taxon>
        <taxon>Primorskyibacter</taxon>
    </lineage>
</organism>